<sequence>MAAASADSRRDSSLKDEELAEIGNPVLRYKIALVNAEVKSLRRQNDLIRQVKELPIMSNSQPEAIESDSPQSLPLLQYNQDLIREFLRGNSFLSFDDKGRLYAKRAISKGVVLSADDLQDALLALVDGDMSRDG</sequence>
<dbReference type="AlphaFoldDB" id="A0A432YY92"/>
<proteinExistence type="predicted"/>
<gene>
    <name evidence="1" type="ORF">CWI78_08995</name>
</gene>
<organism evidence="1 2">
    <name type="scientific">Idiomarina ramblicola</name>
    <dbReference type="NCBI Taxonomy" id="263724"/>
    <lineage>
        <taxon>Bacteria</taxon>
        <taxon>Pseudomonadati</taxon>
        <taxon>Pseudomonadota</taxon>
        <taxon>Gammaproteobacteria</taxon>
        <taxon>Alteromonadales</taxon>
        <taxon>Idiomarinaceae</taxon>
        <taxon>Idiomarina</taxon>
    </lineage>
</organism>
<protein>
    <submittedName>
        <fullName evidence="1">Uncharacterized protein</fullName>
    </submittedName>
</protein>
<accession>A0A432YY92</accession>
<dbReference type="EMBL" id="PIQC01000006">
    <property type="protein sequence ID" value="RUO68345.1"/>
    <property type="molecule type" value="Genomic_DNA"/>
</dbReference>
<reference evidence="2" key="1">
    <citation type="journal article" date="2018" name="Front. Microbiol.">
        <title>Genome-Based Analysis Reveals the Taxonomy and Diversity of the Family Idiomarinaceae.</title>
        <authorList>
            <person name="Liu Y."/>
            <person name="Lai Q."/>
            <person name="Shao Z."/>
        </authorList>
    </citation>
    <scope>NUCLEOTIDE SEQUENCE [LARGE SCALE GENOMIC DNA]</scope>
    <source>
        <strain evidence="2">R22</strain>
    </source>
</reference>
<evidence type="ECO:0000313" key="1">
    <source>
        <dbReference type="EMBL" id="RUO68345.1"/>
    </source>
</evidence>
<evidence type="ECO:0000313" key="2">
    <source>
        <dbReference type="Proteomes" id="UP000288058"/>
    </source>
</evidence>
<dbReference type="Proteomes" id="UP000288058">
    <property type="component" value="Unassembled WGS sequence"/>
</dbReference>
<comment type="caution">
    <text evidence="1">The sequence shown here is derived from an EMBL/GenBank/DDBJ whole genome shotgun (WGS) entry which is preliminary data.</text>
</comment>
<keyword evidence="2" id="KW-1185">Reference proteome</keyword>
<name>A0A432YY92_9GAMM</name>